<dbReference type="GO" id="GO:0009279">
    <property type="term" value="C:cell outer membrane"/>
    <property type="evidence" value="ECO:0007669"/>
    <property type="project" value="UniProtKB-SubCell"/>
</dbReference>
<dbReference type="InterPro" id="IPR035243">
    <property type="entry name" value="TamA_POTRA_Dom_1"/>
</dbReference>
<keyword evidence="5" id="KW-0812">Transmembrane</keyword>
<evidence type="ECO:0000256" key="10">
    <source>
        <dbReference type="ARBA" id="ARBA00093548"/>
    </source>
</evidence>
<comment type="subunit">
    <text evidence="10">Interacts with TamB to form the translocation and assembly module (TAM).</text>
</comment>
<keyword evidence="4" id="KW-1134">Transmembrane beta strand</keyword>
<reference evidence="13 14" key="1">
    <citation type="submission" date="2018-06" db="EMBL/GenBank/DDBJ databases">
        <authorList>
            <consortium name="Pathogen Informatics"/>
            <person name="Doyle S."/>
        </authorList>
    </citation>
    <scope>NUCLEOTIDE SEQUENCE [LARGE SCALE GENOMIC DNA]</scope>
    <source>
        <strain evidence="13 14">NCTC9962</strain>
    </source>
</reference>
<proteinExistence type="inferred from homology"/>
<evidence type="ECO:0000313" key="14">
    <source>
        <dbReference type="Proteomes" id="UP000254052"/>
    </source>
</evidence>
<dbReference type="EMBL" id="UGED01000005">
    <property type="protein sequence ID" value="STL28259.1"/>
    <property type="molecule type" value="Genomic_DNA"/>
</dbReference>
<evidence type="ECO:0000256" key="5">
    <source>
        <dbReference type="ARBA" id="ARBA00022692"/>
    </source>
</evidence>
<evidence type="ECO:0000256" key="1">
    <source>
        <dbReference type="ARBA" id="ARBA00004442"/>
    </source>
</evidence>
<evidence type="ECO:0000256" key="7">
    <source>
        <dbReference type="ARBA" id="ARBA00023136"/>
    </source>
</evidence>
<sequence length="180" mass="19859">MRYIRQLCCVSLLCLSGSAVAANVRLQVEGLSGQLEKNVRAQLSTIESDEVTPDRRFRARVDDAIREGLKALGYYQPTIEFDLRPPPKKGRQVLIAKVTPGVPVLIGGTDVVLRGGARTDKDYLKLLDTRPAIGTVLNQGDYENFKKSLISIALRKGYFDSEFTKAQLALRSACIKPSGY</sequence>
<keyword evidence="7" id="KW-0472">Membrane</keyword>
<feature type="domain" description="TamA POTRA" evidence="12">
    <location>
        <begin position="26"/>
        <end position="100"/>
    </location>
</feature>
<evidence type="ECO:0000259" key="12">
    <source>
        <dbReference type="Pfam" id="PF17243"/>
    </source>
</evidence>
<evidence type="ECO:0000256" key="4">
    <source>
        <dbReference type="ARBA" id="ARBA00022452"/>
    </source>
</evidence>
<evidence type="ECO:0000256" key="3">
    <source>
        <dbReference type="ARBA" id="ARBA00015419"/>
    </source>
</evidence>
<dbReference type="Pfam" id="PF17243">
    <property type="entry name" value="POTRA_TamA_1"/>
    <property type="match status" value="1"/>
</dbReference>
<name>A0A377APN4_ECOLX</name>
<keyword evidence="8" id="KW-0998">Cell outer membrane</keyword>
<feature type="chain" id="PRO_5017061322" description="Translocation and assembly module subunit TamA" evidence="11">
    <location>
        <begin position="22"/>
        <end position="180"/>
    </location>
</feature>
<dbReference type="FunFam" id="3.10.20.310:FF:000007">
    <property type="entry name" value="Outer membrane protein, OMP85 family"/>
    <property type="match status" value="1"/>
</dbReference>
<protein>
    <recommendedName>
        <fullName evidence="3">Translocation and assembly module subunit TamA</fullName>
    </recommendedName>
    <alternativeName>
        <fullName evidence="9">Autotransporter assembly factor TamA</fullName>
    </alternativeName>
</protein>
<feature type="signal peptide" evidence="11">
    <location>
        <begin position="1"/>
        <end position="21"/>
    </location>
</feature>
<dbReference type="AlphaFoldDB" id="A0A377APN4"/>
<evidence type="ECO:0000256" key="9">
    <source>
        <dbReference type="ARBA" id="ARBA00033063"/>
    </source>
</evidence>
<evidence type="ECO:0000256" key="11">
    <source>
        <dbReference type="SAM" id="SignalP"/>
    </source>
</evidence>
<evidence type="ECO:0000256" key="2">
    <source>
        <dbReference type="ARBA" id="ARBA00010248"/>
    </source>
</evidence>
<accession>A0A377APN4</accession>
<comment type="subcellular location">
    <subcellularLocation>
        <location evidence="1">Cell outer membrane</location>
    </subcellularLocation>
</comment>
<gene>
    <name evidence="13" type="ORF">NCTC9962_01741</name>
</gene>
<evidence type="ECO:0000256" key="6">
    <source>
        <dbReference type="ARBA" id="ARBA00022729"/>
    </source>
</evidence>
<dbReference type="FunFam" id="3.10.20.310:FF:000008">
    <property type="entry name" value="Outer membrane protein, OMP85 family"/>
    <property type="match status" value="1"/>
</dbReference>
<dbReference type="Proteomes" id="UP000254052">
    <property type="component" value="Unassembled WGS sequence"/>
</dbReference>
<organism evidence="13 14">
    <name type="scientific">Escherichia coli</name>
    <dbReference type="NCBI Taxonomy" id="562"/>
    <lineage>
        <taxon>Bacteria</taxon>
        <taxon>Pseudomonadati</taxon>
        <taxon>Pseudomonadota</taxon>
        <taxon>Gammaproteobacteria</taxon>
        <taxon>Enterobacterales</taxon>
        <taxon>Enterobacteriaceae</taxon>
        <taxon>Escherichia</taxon>
    </lineage>
</organism>
<evidence type="ECO:0000256" key="8">
    <source>
        <dbReference type="ARBA" id="ARBA00023237"/>
    </source>
</evidence>
<keyword evidence="6 11" id="KW-0732">Signal</keyword>
<evidence type="ECO:0000313" key="13">
    <source>
        <dbReference type="EMBL" id="STL28259.1"/>
    </source>
</evidence>
<dbReference type="Gene3D" id="3.10.20.310">
    <property type="entry name" value="membrane protein fhac"/>
    <property type="match status" value="2"/>
</dbReference>
<comment type="similarity">
    <text evidence="2">Belongs to the TamA family.</text>
</comment>